<dbReference type="AlphaFoldDB" id="A0AAV9P760"/>
<feature type="region of interest" description="Disordered" evidence="1">
    <location>
        <begin position="405"/>
        <end position="492"/>
    </location>
</feature>
<evidence type="ECO:0000256" key="2">
    <source>
        <dbReference type="SAM" id="Phobius"/>
    </source>
</evidence>
<dbReference type="EMBL" id="JAVRRT010000009">
    <property type="protein sequence ID" value="KAK5168657.1"/>
    <property type="molecule type" value="Genomic_DNA"/>
</dbReference>
<keyword evidence="5" id="KW-1185">Reference proteome</keyword>
<feature type="region of interest" description="Disordered" evidence="1">
    <location>
        <begin position="123"/>
        <end position="227"/>
    </location>
</feature>
<feature type="compositionally biased region" description="Low complexity" evidence="1">
    <location>
        <begin position="123"/>
        <end position="176"/>
    </location>
</feature>
<dbReference type="RefSeq" id="XP_064658123.1">
    <property type="nucleotide sequence ID" value="XM_064803208.1"/>
</dbReference>
<feature type="compositionally biased region" description="Polar residues" evidence="1">
    <location>
        <begin position="177"/>
        <end position="202"/>
    </location>
</feature>
<evidence type="ECO:0000313" key="5">
    <source>
        <dbReference type="Proteomes" id="UP001337655"/>
    </source>
</evidence>
<feature type="signal peptide" evidence="3">
    <location>
        <begin position="1"/>
        <end position="19"/>
    </location>
</feature>
<keyword evidence="3" id="KW-0732">Signal</keyword>
<keyword evidence="2" id="KW-1133">Transmembrane helix</keyword>
<evidence type="ECO:0000256" key="3">
    <source>
        <dbReference type="SAM" id="SignalP"/>
    </source>
</evidence>
<feature type="compositionally biased region" description="Polar residues" evidence="1">
    <location>
        <begin position="213"/>
        <end position="227"/>
    </location>
</feature>
<keyword evidence="2" id="KW-0472">Membrane</keyword>
<comment type="caution">
    <text evidence="4">The sequence shown here is derived from an EMBL/GenBank/DDBJ whole genome shotgun (WGS) entry which is preliminary data.</text>
</comment>
<feature type="chain" id="PRO_5043698632" evidence="3">
    <location>
        <begin position="20"/>
        <end position="492"/>
    </location>
</feature>
<proteinExistence type="predicted"/>
<accession>A0AAV9P760</accession>
<sequence length="492" mass="50889">MRISSTVAILQLLAASGAAQDLAFTAPDLSSTGDNGFTVGQDVRISWTTPFNETSLILFERGDDGDWAFDTLAVNNAQSDTSLVWRVDTIQQSNLGNLMYFAIENGNDITCDGCVLKSPFFELSEGSESGSSPASSRAPSLTRSRPALTPSSTREGGTASASSTGGAAPTSASQSTRTNQTPGTARTSQTRDGASQHATPAMQSPGPAAAGAVNQQTSPDGADQTSARRSHDLKIGLGVGLGVGIPLLLLLLGLLFLFLRRRRRRVEQHRFSYHPTQSGNWTEDAAKKGEMQENEVADAGAGADLGAGVGAEAGAGVGTAAVTGLKSSSSQHSKASHTSIPTGAVAGVRSQSPEPAPNPFRASYASFAPSAASRKSFFEPFDFEKPQAKEEFVPGLLGRAAVAGDEKAVQPDDASSTYSVPEAYGPGSPSDAAAVAGPSGHNGAFRRPSNDMSFIAGTDLSSLEGPPQRPQPADGSSQYAAQYADGRHWPLP</sequence>
<dbReference type="GeneID" id="89927306"/>
<name>A0AAV9P760_9PEZI</name>
<dbReference type="Proteomes" id="UP001337655">
    <property type="component" value="Unassembled WGS sequence"/>
</dbReference>
<feature type="transmembrane region" description="Helical" evidence="2">
    <location>
        <begin position="235"/>
        <end position="259"/>
    </location>
</feature>
<reference evidence="4 5" key="1">
    <citation type="submission" date="2023-08" db="EMBL/GenBank/DDBJ databases">
        <title>Black Yeasts Isolated from many extreme environments.</title>
        <authorList>
            <person name="Coleine C."/>
            <person name="Stajich J.E."/>
            <person name="Selbmann L."/>
        </authorList>
    </citation>
    <scope>NUCLEOTIDE SEQUENCE [LARGE SCALE GENOMIC DNA]</scope>
    <source>
        <strain evidence="4 5">CCFEE 5935</strain>
    </source>
</reference>
<protein>
    <submittedName>
        <fullName evidence="4">Uncharacterized protein</fullName>
    </submittedName>
</protein>
<keyword evidence="2" id="KW-0812">Transmembrane</keyword>
<evidence type="ECO:0000256" key="1">
    <source>
        <dbReference type="SAM" id="MobiDB-lite"/>
    </source>
</evidence>
<organism evidence="4 5">
    <name type="scientific">Saxophila tyrrhenica</name>
    <dbReference type="NCBI Taxonomy" id="1690608"/>
    <lineage>
        <taxon>Eukaryota</taxon>
        <taxon>Fungi</taxon>
        <taxon>Dikarya</taxon>
        <taxon>Ascomycota</taxon>
        <taxon>Pezizomycotina</taxon>
        <taxon>Dothideomycetes</taxon>
        <taxon>Dothideomycetidae</taxon>
        <taxon>Mycosphaerellales</taxon>
        <taxon>Extremaceae</taxon>
        <taxon>Saxophila</taxon>
    </lineage>
</organism>
<evidence type="ECO:0000313" key="4">
    <source>
        <dbReference type="EMBL" id="KAK5168657.1"/>
    </source>
</evidence>
<gene>
    <name evidence="4" type="ORF">LTR77_005966</name>
</gene>